<name>A0A7W9FLE6_9HYPH</name>
<evidence type="ECO:0000256" key="7">
    <source>
        <dbReference type="ARBA" id="ARBA00022692"/>
    </source>
</evidence>
<comment type="caution">
    <text evidence="13">The sequence shown here is derived from an EMBL/GenBank/DDBJ whole genome shotgun (WGS) entry which is preliminary data.</text>
</comment>
<protein>
    <recommendedName>
        <fullName evidence="4">Phospholipase D</fullName>
    </recommendedName>
    <alternativeName>
        <fullName evidence="10">Choline phosphatase</fullName>
    </alternativeName>
</protein>
<feature type="domain" description="PLD phosphodiesterase" evidence="12">
    <location>
        <begin position="392"/>
        <end position="419"/>
    </location>
</feature>
<feature type="domain" description="PLD phosphodiesterase" evidence="12">
    <location>
        <begin position="213"/>
        <end position="236"/>
    </location>
</feature>
<evidence type="ECO:0000256" key="11">
    <source>
        <dbReference type="SAM" id="Phobius"/>
    </source>
</evidence>
<dbReference type="RefSeq" id="WP_183854970.1">
    <property type="nucleotide sequence ID" value="NZ_JACHOO010000003.1"/>
</dbReference>
<dbReference type="Gene3D" id="3.30.870.10">
    <property type="entry name" value="Endonuclease Chain A"/>
    <property type="match status" value="2"/>
</dbReference>
<evidence type="ECO:0000259" key="12">
    <source>
        <dbReference type="PROSITE" id="PS50035"/>
    </source>
</evidence>
<feature type="transmembrane region" description="Helical" evidence="11">
    <location>
        <begin position="36"/>
        <end position="59"/>
    </location>
</feature>
<dbReference type="PANTHER" id="PTHR21248:SF22">
    <property type="entry name" value="PHOSPHOLIPASE D"/>
    <property type="match status" value="1"/>
</dbReference>
<sequence>MSQETAWWLGSLLLHTVLASAVTAHALLRRIQPQSAVAWIGVAWLSPFFGAALYLIFGINRVRRKALRLTGPGRRPPPARHLADLSTLPREEAENLKPLARLGSLLTGWPLLSGNRIEPLIDGDEAYPAMVAAIEGAQKSVLLASYIFRDDEAGGPIVEALAAAHRRGVAVRVLLDGVGSGYFRAGGTARLLEAGVPVARFMHSFAPWRMAFLNLRNHKKLLVADGRLGFTGGMNVWRKCLWRSGRYDGPHGVQDVHFRLSGPVVSHLVASFVDDWAFTTGEVLEGPLWFPRQQAAGGVAARGLVSGPDEDNEKLLWTLAAAIGRAHERIVIVTPYFLPDDRLTSQLALAALRGVEVEILLPRKTDFLFFDWAMRAGLAPLMRAGCRFVFTDPPFDHSKLMVVDRSWVLIGSGNWDMRSLRLNFEFNVEAYDEDFAATIEAIIAEKRARGREATRDDMAARPLPARLRDAAFRLATPYL</sequence>
<accession>A0A7W9FLE6</accession>
<dbReference type="GO" id="GO:0032049">
    <property type="term" value="P:cardiolipin biosynthetic process"/>
    <property type="evidence" value="ECO:0007669"/>
    <property type="project" value="UniProtKB-ARBA"/>
</dbReference>
<evidence type="ECO:0000313" key="13">
    <source>
        <dbReference type="EMBL" id="MBB5752822.1"/>
    </source>
</evidence>
<dbReference type="InterPro" id="IPR025202">
    <property type="entry name" value="PLD-like_dom"/>
</dbReference>
<evidence type="ECO:0000313" key="14">
    <source>
        <dbReference type="Proteomes" id="UP000523821"/>
    </source>
</evidence>
<dbReference type="InterPro" id="IPR001736">
    <property type="entry name" value="PLipase_D/transphosphatidylase"/>
</dbReference>
<dbReference type="GO" id="GO:0008808">
    <property type="term" value="F:cardiolipin synthase activity"/>
    <property type="evidence" value="ECO:0007669"/>
    <property type="project" value="TreeGrafter"/>
</dbReference>
<keyword evidence="13" id="KW-0808">Transferase</keyword>
<dbReference type="Pfam" id="PF13396">
    <property type="entry name" value="PLDc_N"/>
    <property type="match status" value="1"/>
</dbReference>
<keyword evidence="6" id="KW-0964">Secreted</keyword>
<evidence type="ECO:0000256" key="1">
    <source>
        <dbReference type="ARBA" id="ARBA00003145"/>
    </source>
</evidence>
<dbReference type="Proteomes" id="UP000523821">
    <property type="component" value="Unassembled WGS sequence"/>
</dbReference>
<evidence type="ECO:0000256" key="10">
    <source>
        <dbReference type="ARBA" id="ARBA00029594"/>
    </source>
</evidence>
<evidence type="ECO:0000256" key="4">
    <source>
        <dbReference type="ARBA" id="ARBA00018392"/>
    </source>
</evidence>
<proteinExistence type="predicted"/>
<keyword evidence="9 11" id="KW-0472">Membrane</keyword>
<dbReference type="GO" id="GO:0005886">
    <property type="term" value="C:plasma membrane"/>
    <property type="evidence" value="ECO:0007669"/>
    <property type="project" value="UniProtKB-SubCell"/>
</dbReference>
<evidence type="ECO:0000256" key="3">
    <source>
        <dbReference type="ARBA" id="ARBA00004651"/>
    </source>
</evidence>
<dbReference type="CDD" id="cd09163">
    <property type="entry name" value="PLDc_CLS_unchar2_2"/>
    <property type="match status" value="1"/>
</dbReference>
<dbReference type="GO" id="GO:0005576">
    <property type="term" value="C:extracellular region"/>
    <property type="evidence" value="ECO:0007669"/>
    <property type="project" value="UniProtKB-SubCell"/>
</dbReference>
<evidence type="ECO:0000256" key="9">
    <source>
        <dbReference type="ARBA" id="ARBA00023136"/>
    </source>
</evidence>
<dbReference type="Pfam" id="PF13091">
    <property type="entry name" value="PLDc_2"/>
    <property type="match status" value="2"/>
</dbReference>
<reference evidence="13 14" key="1">
    <citation type="submission" date="2020-08" db="EMBL/GenBank/DDBJ databases">
        <title>Genomic Encyclopedia of Type Strains, Phase IV (KMG-IV): sequencing the most valuable type-strain genomes for metagenomic binning, comparative biology and taxonomic classification.</title>
        <authorList>
            <person name="Goeker M."/>
        </authorList>
    </citation>
    <scope>NUCLEOTIDE SEQUENCE [LARGE SCALE GENOMIC DNA]</scope>
    <source>
        <strain evidence="13 14">DSM 16268</strain>
    </source>
</reference>
<comment type="subcellular location">
    <subcellularLocation>
        <location evidence="3">Cell membrane</location>
        <topology evidence="3">Multi-pass membrane protein</topology>
    </subcellularLocation>
    <subcellularLocation>
        <location evidence="2">Secreted</location>
    </subcellularLocation>
</comment>
<dbReference type="PANTHER" id="PTHR21248">
    <property type="entry name" value="CARDIOLIPIN SYNTHASE"/>
    <property type="match status" value="1"/>
</dbReference>
<evidence type="ECO:0000256" key="2">
    <source>
        <dbReference type="ARBA" id="ARBA00004613"/>
    </source>
</evidence>
<dbReference type="SMART" id="SM00155">
    <property type="entry name" value="PLDc"/>
    <property type="match status" value="2"/>
</dbReference>
<evidence type="ECO:0000256" key="5">
    <source>
        <dbReference type="ARBA" id="ARBA00022475"/>
    </source>
</evidence>
<keyword evidence="8 11" id="KW-1133">Transmembrane helix</keyword>
<dbReference type="CDD" id="cd09157">
    <property type="entry name" value="PLDc_CLS_unchar2_1"/>
    <property type="match status" value="1"/>
</dbReference>
<gene>
    <name evidence="13" type="ORF">GGQ63_001876</name>
</gene>
<dbReference type="PROSITE" id="PS50035">
    <property type="entry name" value="PLD"/>
    <property type="match status" value="2"/>
</dbReference>
<evidence type="ECO:0000256" key="8">
    <source>
        <dbReference type="ARBA" id="ARBA00022989"/>
    </source>
</evidence>
<keyword evidence="5" id="KW-1003">Cell membrane</keyword>
<dbReference type="SUPFAM" id="SSF56024">
    <property type="entry name" value="Phospholipase D/nuclease"/>
    <property type="match status" value="2"/>
</dbReference>
<comment type="function">
    <text evidence="1">Could be a virulence factor.</text>
</comment>
<evidence type="ECO:0000256" key="6">
    <source>
        <dbReference type="ARBA" id="ARBA00022525"/>
    </source>
</evidence>
<organism evidence="13 14">
    <name type="scientific">Prosthecomicrobium pneumaticum</name>
    <dbReference type="NCBI Taxonomy" id="81895"/>
    <lineage>
        <taxon>Bacteria</taxon>
        <taxon>Pseudomonadati</taxon>
        <taxon>Pseudomonadota</taxon>
        <taxon>Alphaproteobacteria</taxon>
        <taxon>Hyphomicrobiales</taxon>
        <taxon>Kaistiaceae</taxon>
        <taxon>Prosthecomicrobium</taxon>
    </lineage>
</organism>
<dbReference type="AlphaFoldDB" id="A0A7W9FLE6"/>
<dbReference type="InterPro" id="IPR027379">
    <property type="entry name" value="CLS_N"/>
</dbReference>
<dbReference type="EMBL" id="JACHOO010000003">
    <property type="protein sequence ID" value="MBB5752822.1"/>
    <property type="molecule type" value="Genomic_DNA"/>
</dbReference>
<keyword evidence="7 11" id="KW-0812">Transmembrane</keyword>
<keyword evidence="14" id="KW-1185">Reference proteome</keyword>